<reference evidence="1" key="1">
    <citation type="submission" date="2020-08" db="EMBL/GenBank/DDBJ databases">
        <title>Multicomponent nature underlies the extraordinary mechanical properties of spider dragline silk.</title>
        <authorList>
            <person name="Kono N."/>
            <person name="Nakamura H."/>
            <person name="Mori M."/>
            <person name="Yoshida Y."/>
            <person name="Ohtoshi R."/>
            <person name="Malay A.D."/>
            <person name="Moran D.A.P."/>
            <person name="Tomita M."/>
            <person name="Numata K."/>
            <person name="Arakawa K."/>
        </authorList>
    </citation>
    <scope>NUCLEOTIDE SEQUENCE</scope>
</reference>
<comment type="caution">
    <text evidence="1">The sequence shown here is derived from an EMBL/GenBank/DDBJ whole genome shotgun (WGS) entry which is preliminary data.</text>
</comment>
<dbReference type="AlphaFoldDB" id="A0A8X6SDN4"/>
<evidence type="ECO:0000313" key="2">
    <source>
        <dbReference type="Proteomes" id="UP000887159"/>
    </source>
</evidence>
<gene>
    <name evidence="1" type="ORF">TNCV_4322021</name>
</gene>
<evidence type="ECO:0000313" key="1">
    <source>
        <dbReference type="EMBL" id="GFY09523.1"/>
    </source>
</evidence>
<dbReference type="Proteomes" id="UP000887159">
    <property type="component" value="Unassembled WGS sequence"/>
</dbReference>
<organism evidence="1 2">
    <name type="scientific">Trichonephila clavipes</name>
    <name type="common">Golden silk orbweaver</name>
    <name type="synonym">Nephila clavipes</name>
    <dbReference type="NCBI Taxonomy" id="2585209"/>
    <lineage>
        <taxon>Eukaryota</taxon>
        <taxon>Metazoa</taxon>
        <taxon>Ecdysozoa</taxon>
        <taxon>Arthropoda</taxon>
        <taxon>Chelicerata</taxon>
        <taxon>Arachnida</taxon>
        <taxon>Araneae</taxon>
        <taxon>Araneomorphae</taxon>
        <taxon>Entelegynae</taxon>
        <taxon>Araneoidea</taxon>
        <taxon>Nephilidae</taxon>
        <taxon>Trichonephila</taxon>
    </lineage>
</organism>
<name>A0A8X6SDN4_TRICX</name>
<proteinExistence type="predicted"/>
<accession>A0A8X6SDN4</accession>
<dbReference type="EMBL" id="BMAU01021290">
    <property type="protein sequence ID" value="GFY09523.1"/>
    <property type="molecule type" value="Genomic_DNA"/>
</dbReference>
<keyword evidence="2" id="KW-1185">Reference proteome</keyword>
<protein>
    <submittedName>
        <fullName evidence="1">Uncharacterized protein</fullName>
    </submittedName>
</protein>
<sequence length="146" mass="16609">MILYNHLISLYTKKKRFLSRENGLNWFTLEGGFEGDGEKDSSEKNGQKKVACGEFQECHVAGVMYWVDVRRCGKSMHSLDPHCTREWQPHGVLRLSRPIGTLHVDVEGSPHHNDSLNGLVYRMDIQAILTFSSEGKNIDPCTVTQF</sequence>